<comment type="caution">
    <text evidence="3">The sequence shown here is derived from an EMBL/GenBank/DDBJ whole genome shotgun (WGS) entry which is preliminary data.</text>
</comment>
<evidence type="ECO:0000256" key="1">
    <source>
        <dbReference type="ARBA" id="ARBA00006845"/>
    </source>
</evidence>
<reference evidence="3 4" key="1">
    <citation type="submission" date="2016-08" db="EMBL/GenBank/DDBJ databases">
        <title>Genome sequencing of Lactobacillus plantarum JSA22, isolated from fermented soybean paste.</title>
        <authorList>
            <person name="Choi H.S."/>
        </authorList>
    </citation>
    <scope>NUCLEOTIDE SEQUENCE [LARGE SCALE GENOMIC DNA]</scope>
    <source>
        <strain evidence="3 4">JSA22</strain>
    </source>
</reference>
<dbReference type="Pfam" id="PF01337">
    <property type="entry name" value="Barstar"/>
    <property type="match status" value="1"/>
</dbReference>
<dbReference type="SUPFAM" id="SSF52038">
    <property type="entry name" value="Barstar-related"/>
    <property type="match status" value="1"/>
</dbReference>
<proteinExistence type="inferred from homology"/>
<organism evidence="3 4">
    <name type="scientific">Lactiplantibacillus plantarum</name>
    <name type="common">Lactobacillus plantarum</name>
    <dbReference type="NCBI Taxonomy" id="1590"/>
    <lineage>
        <taxon>Bacteria</taxon>
        <taxon>Bacillati</taxon>
        <taxon>Bacillota</taxon>
        <taxon>Bacilli</taxon>
        <taxon>Lactobacillales</taxon>
        <taxon>Lactobacillaceae</taxon>
        <taxon>Lactiplantibacillus</taxon>
    </lineage>
</organism>
<dbReference type="InterPro" id="IPR000468">
    <property type="entry name" value="Barstar"/>
</dbReference>
<dbReference type="GeneID" id="77217036"/>
<evidence type="ECO:0000313" key="4">
    <source>
        <dbReference type="Proteomes" id="UP000094892"/>
    </source>
</evidence>
<dbReference type="Proteomes" id="UP000094892">
    <property type="component" value="Unassembled WGS sequence"/>
</dbReference>
<evidence type="ECO:0000259" key="2">
    <source>
        <dbReference type="Pfam" id="PF01337"/>
    </source>
</evidence>
<protein>
    <recommendedName>
        <fullName evidence="2">Barstar (barnase inhibitor) domain-containing protein</fullName>
    </recommendedName>
</protein>
<comment type="similarity">
    <text evidence="1">Belongs to the barstar family.</text>
</comment>
<gene>
    <name evidence="3" type="ORF">LPJSA22_00358</name>
</gene>
<dbReference type="RefSeq" id="WP_003643793.1">
    <property type="nucleotide sequence ID" value="NZ_AP028145.1"/>
</dbReference>
<accession>A0A165V590</accession>
<dbReference type="EMBL" id="MCOL01000001">
    <property type="protein sequence ID" value="ODO60425.1"/>
    <property type="molecule type" value="Genomic_DNA"/>
</dbReference>
<evidence type="ECO:0000313" key="3">
    <source>
        <dbReference type="EMBL" id="ODO60425.1"/>
    </source>
</evidence>
<dbReference type="InterPro" id="IPR035905">
    <property type="entry name" value="Barstar-like_sf"/>
</dbReference>
<dbReference type="PATRIC" id="fig|1590.142.peg.364"/>
<feature type="domain" description="Barstar (barnase inhibitor)" evidence="2">
    <location>
        <begin position="26"/>
        <end position="117"/>
    </location>
</feature>
<name>A0A165V590_LACPN</name>
<dbReference type="AlphaFoldDB" id="A0A165V590"/>
<sequence length="130" mass="15511">MENKISFVDKVELVSLKERLNDLNYFVVTVPGKKVRTFRQYLNFMGKKFKMPDYAGFAAYSDWMTDLSWIPNQKIAVIINKYDFFMNKNPKLKRLIMDSFEDDILPFWEKDVVQFMVGGKPRIFEVYIVK</sequence>